<feature type="compositionally biased region" description="Basic and acidic residues" evidence="1">
    <location>
        <begin position="46"/>
        <end position="59"/>
    </location>
</feature>
<organism evidence="2 3">
    <name type="scientific">Babesia divergens</name>
    <dbReference type="NCBI Taxonomy" id="32595"/>
    <lineage>
        <taxon>Eukaryota</taxon>
        <taxon>Sar</taxon>
        <taxon>Alveolata</taxon>
        <taxon>Apicomplexa</taxon>
        <taxon>Aconoidasida</taxon>
        <taxon>Piroplasmida</taxon>
        <taxon>Babesiidae</taxon>
        <taxon>Babesia</taxon>
    </lineage>
</organism>
<comment type="caution">
    <text evidence="2">The sequence shown here is derived from an EMBL/GenBank/DDBJ whole genome shotgun (WGS) entry which is preliminary data.</text>
</comment>
<reference evidence="2" key="1">
    <citation type="journal article" date="2014" name="Nucleic Acids Res.">
        <title>The evolutionary dynamics of variant antigen genes in Babesia reveal a history of genomic innovation underlying host-parasite interaction.</title>
        <authorList>
            <person name="Jackson A.P."/>
            <person name="Otto T.D."/>
            <person name="Darby A."/>
            <person name="Ramaprasad A."/>
            <person name="Xia D."/>
            <person name="Echaide I.E."/>
            <person name="Farber M."/>
            <person name="Gahlot S."/>
            <person name="Gamble J."/>
            <person name="Gupta D."/>
            <person name="Gupta Y."/>
            <person name="Jackson L."/>
            <person name="Malandrin L."/>
            <person name="Malas T.B."/>
            <person name="Moussa E."/>
            <person name="Nair M."/>
            <person name="Reid A.J."/>
            <person name="Sanders M."/>
            <person name="Sharma J."/>
            <person name="Tracey A."/>
            <person name="Quail M.A."/>
            <person name="Weir W."/>
            <person name="Wastling J.M."/>
            <person name="Hall N."/>
            <person name="Willadsen P."/>
            <person name="Lingelbach K."/>
            <person name="Shiels B."/>
            <person name="Tait A."/>
            <person name="Berriman M."/>
            <person name="Allred D.R."/>
            <person name="Pain A."/>
        </authorList>
    </citation>
    <scope>NUCLEOTIDE SEQUENCE</scope>
    <source>
        <strain evidence="2">1802A</strain>
    </source>
</reference>
<gene>
    <name evidence="2" type="ORF">X943_002032</name>
</gene>
<reference evidence="2" key="2">
    <citation type="submission" date="2021-05" db="EMBL/GenBank/DDBJ databases">
        <authorList>
            <person name="Pain A."/>
        </authorList>
    </citation>
    <scope>NUCLEOTIDE SEQUENCE</scope>
    <source>
        <strain evidence="2">1802A</strain>
    </source>
</reference>
<accession>A0AAD9LE18</accession>
<dbReference type="Proteomes" id="UP001195914">
    <property type="component" value="Unassembled WGS sequence"/>
</dbReference>
<sequence length="404" mass="44014">MPPKCVSACRFKITIGRNPPWNTLLSHHEVAVAPVGRGSTTIKDIVSREAHASDSDARSESSIYKGCSPPLQQKSKSSNDSTGFKSLISSESITVFHGDRNDLENTDYTASGSIQCPSISDQSKNSMQYQISNAISNSSGSSRSSCIISQSSARSAEGQIAVITSTVGHTDDTLHQASPSCTKLASLDTSDEQGHNELCNRDGGTVIDVISKGEISVAVKKGTLSNNLGLEIESVSDQSIEENSMTSHTAEDIAHGNISSGNHHRNKFQKIRAKLNGAIQMAKLRDEIKRAPTDEYGYHPECMQSTINEQTLSPESQSRNFDKLSRRTSNDSSIHRVAGKRSYDISRKANIRMNAITLKYDRISKALDQLATTEIKGVEAPKYGEYKHSLASLWYKKGRSAISR</sequence>
<protein>
    <submittedName>
        <fullName evidence="2">Uncharacterized protein</fullName>
    </submittedName>
</protein>
<feature type="region of interest" description="Disordered" evidence="1">
    <location>
        <begin position="311"/>
        <end position="335"/>
    </location>
</feature>
<feature type="compositionally biased region" description="Polar residues" evidence="1">
    <location>
        <begin position="70"/>
        <end position="83"/>
    </location>
</feature>
<dbReference type="EMBL" id="JAHBMH010000073">
    <property type="protein sequence ID" value="KAK1933068.1"/>
    <property type="molecule type" value="Genomic_DNA"/>
</dbReference>
<keyword evidence="3" id="KW-1185">Reference proteome</keyword>
<evidence type="ECO:0000313" key="3">
    <source>
        <dbReference type="Proteomes" id="UP001195914"/>
    </source>
</evidence>
<feature type="region of interest" description="Disordered" evidence="1">
    <location>
        <begin position="46"/>
        <end position="83"/>
    </location>
</feature>
<evidence type="ECO:0000313" key="2">
    <source>
        <dbReference type="EMBL" id="KAK1933068.1"/>
    </source>
</evidence>
<dbReference type="AlphaFoldDB" id="A0AAD9LE18"/>
<proteinExistence type="predicted"/>
<evidence type="ECO:0000256" key="1">
    <source>
        <dbReference type="SAM" id="MobiDB-lite"/>
    </source>
</evidence>
<feature type="compositionally biased region" description="Basic and acidic residues" evidence="1">
    <location>
        <begin position="320"/>
        <end position="329"/>
    </location>
</feature>
<name>A0AAD9LE18_BABDI</name>